<evidence type="ECO:0000313" key="15">
    <source>
        <dbReference type="Proteomes" id="UP000221080"/>
    </source>
</evidence>
<dbReference type="GeneID" id="108262997"/>
<dbReference type="GO" id="GO:0004860">
    <property type="term" value="F:protein kinase inhibitor activity"/>
    <property type="evidence" value="ECO:0007669"/>
    <property type="project" value="UniProtKB-KW"/>
</dbReference>
<evidence type="ECO:0000256" key="3">
    <source>
        <dbReference type="ARBA" id="ARBA00013064"/>
    </source>
</evidence>
<dbReference type="InterPro" id="IPR050561">
    <property type="entry name" value="PTP"/>
</dbReference>
<feature type="domain" description="Tyrosine specific protein phosphatases" evidence="14">
    <location>
        <begin position="116"/>
        <end position="190"/>
    </location>
</feature>
<dbReference type="RefSeq" id="XP_017318851.1">
    <property type="nucleotide sequence ID" value="XM_017463362.3"/>
</dbReference>
<evidence type="ECO:0000256" key="7">
    <source>
        <dbReference type="ARBA" id="ARBA00022912"/>
    </source>
</evidence>
<evidence type="ECO:0000256" key="9">
    <source>
        <dbReference type="ARBA" id="ARBA00064980"/>
    </source>
</evidence>
<evidence type="ECO:0000256" key="1">
    <source>
        <dbReference type="ARBA" id="ARBA00004556"/>
    </source>
</evidence>
<dbReference type="OrthoDB" id="19045at2759"/>
<dbReference type="GO" id="GO:0004722">
    <property type="term" value="F:protein serine/threonine phosphatase activity"/>
    <property type="evidence" value="ECO:0007669"/>
    <property type="project" value="UniProtKB-EC"/>
</dbReference>
<dbReference type="KEGG" id="ipu:108262997"/>
<accession>A0A2D0QMA8</accession>
<reference evidence="16" key="1">
    <citation type="submission" date="2025-08" db="UniProtKB">
        <authorList>
            <consortium name="RefSeq"/>
        </authorList>
    </citation>
    <scope>IDENTIFICATION</scope>
    <source>
        <tissue evidence="16">Blood</tissue>
    </source>
</reference>
<keyword evidence="7" id="KW-0904">Protein phosphatase</keyword>
<keyword evidence="15" id="KW-1185">Reference proteome</keyword>
<dbReference type="InterPro" id="IPR000387">
    <property type="entry name" value="Tyr_Pase_dom"/>
</dbReference>
<dbReference type="InterPro" id="IPR029021">
    <property type="entry name" value="Prot-tyrosine_phosphatase-like"/>
</dbReference>
<evidence type="ECO:0000256" key="13">
    <source>
        <dbReference type="PIRSR" id="PIRSR037322-1"/>
    </source>
</evidence>
<evidence type="ECO:0000256" key="5">
    <source>
        <dbReference type="ARBA" id="ARBA00022490"/>
    </source>
</evidence>
<dbReference type="InterPro" id="IPR008425">
    <property type="entry name" value="CDK_inhib_3"/>
</dbReference>
<feature type="active site" description="Phosphocysteine intermediate" evidence="13">
    <location>
        <position position="143"/>
    </location>
</feature>
<evidence type="ECO:0000259" key="14">
    <source>
        <dbReference type="PROSITE" id="PS50056"/>
    </source>
</evidence>
<dbReference type="CDD" id="cd14505">
    <property type="entry name" value="CDKN3-like"/>
    <property type="match status" value="1"/>
</dbReference>
<keyword evidence="16" id="KW-0649">Protein kinase inhibitor</keyword>
<dbReference type="InterPro" id="IPR022778">
    <property type="entry name" value="CDKN3"/>
</dbReference>
<keyword evidence="6" id="KW-0378">Hydrolase</keyword>
<dbReference type="GO" id="GO:0004725">
    <property type="term" value="F:protein tyrosine phosphatase activity"/>
    <property type="evidence" value="ECO:0007669"/>
    <property type="project" value="UniProtKB-EC"/>
</dbReference>
<evidence type="ECO:0000256" key="4">
    <source>
        <dbReference type="ARBA" id="ARBA00013081"/>
    </source>
</evidence>
<proteinExistence type="inferred from homology"/>
<evidence type="ECO:0000313" key="16">
    <source>
        <dbReference type="RefSeq" id="XP_017318851.1"/>
    </source>
</evidence>
<dbReference type="Proteomes" id="UP000221080">
    <property type="component" value="Unplaced"/>
</dbReference>
<gene>
    <name evidence="16" type="primary">cdkn3</name>
</gene>
<dbReference type="Pfam" id="PF05706">
    <property type="entry name" value="CDKN3"/>
    <property type="match status" value="1"/>
</dbReference>
<name>A0A2D0QMA8_ICTPU</name>
<evidence type="ECO:0000256" key="6">
    <source>
        <dbReference type="ARBA" id="ARBA00022801"/>
    </source>
</evidence>
<dbReference type="GO" id="GO:0048471">
    <property type="term" value="C:perinuclear region of cytoplasm"/>
    <property type="evidence" value="ECO:0007669"/>
    <property type="project" value="UniProtKB-SubCell"/>
</dbReference>
<dbReference type="Gene3D" id="3.90.190.10">
    <property type="entry name" value="Protein tyrosine phosphatase superfamily"/>
    <property type="match status" value="1"/>
</dbReference>
<protein>
    <recommendedName>
        <fullName evidence="10">Cyclin-dependent kinase inhibitor 3</fullName>
        <ecNumber evidence="4">3.1.3.16</ecNumber>
        <ecNumber evidence="3">3.1.3.48</ecNumber>
    </recommendedName>
    <alternativeName>
        <fullName evidence="12">CDK2-associated dual-specificity phosphatase</fullName>
    </alternativeName>
    <alternativeName>
        <fullName evidence="11">Kinase-associated phosphatase</fullName>
    </alternativeName>
</protein>
<keyword evidence="5" id="KW-0963">Cytoplasm</keyword>
<evidence type="ECO:0000256" key="2">
    <source>
        <dbReference type="ARBA" id="ARBA00009580"/>
    </source>
</evidence>
<dbReference type="SUPFAM" id="SSF52799">
    <property type="entry name" value="(Phosphotyrosine protein) phosphatases II"/>
    <property type="match status" value="1"/>
</dbReference>
<dbReference type="EC" id="3.1.3.48" evidence="3"/>
<dbReference type="PIRSF" id="PIRSF037322">
    <property type="entry name" value="CDKN3"/>
    <property type="match status" value="1"/>
</dbReference>
<dbReference type="PROSITE" id="PS50056">
    <property type="entry name" value="TYR_PHOSPHATASE_2"/>
    <property type="match status" value="1"/>
</dbReference>
<comment type="similarity">
    <text evidence="2">Belongs to the protein-tyrosine phosphatase family.</text>
</comment>
<dbReference type="AlphaFoldDB" id="A0A2D0QMA8"/>
<evidence type="ECO:0000256" key="12">
    <source>
        <dbReference type="ARBA" id="ARBA00082005"/>
    </source>
</evidence>
<organism evidence="15 16">
    <name type="scientific">Ictalurus punctatus</name>
    <name type="common">Channel catfish</name>
    <name type="synonym">Silurus punctatus</name>
    <dbReference type="NCBI Taxonomy" id="7998"/>
    <lineage>
        <taxon>Eukaryota</taxon>
        <taxon>Metazoa</taxon>
        <taxon>Chordata</taxon>
        <taxon>Craniata</taxon>
        <taxon>Vertebrata</taxon>
        <taxon>Euteleostomi</taxon>
        <taxon>Actinopterygii</taxon>
        <taxon>Neopterygii</taxon>
        <taxon>Teleostei</taxon>
        <taxon>Ostariophysi</taxon>
        <taxon>Siluriformes</taxon>
        <taxon>Ictaluridae</taxon>
        <taxon>Ictalurus</taxon>
    </lineage>
</organism>
<sequence length="217" mass="24414">MRVSEFDSSDEEDGGDEESYTPLQISWLSLSVVDCSQFLGICSLPGCRYKDIRRNLEKDVGELCAHGVQDVFVLCERAELVRYRVPCLLECYTRSGLSVHHLPFPDGGAPELHHCIRILDELQHCLHTQRRIVIQGMCVCCSCYGGLGRSGLIAACLLLQLSVSMTPAKAIEILRELRGSGAIQTVKQYNFLHEFREKIATYQETKESRASERCVSR</sequence>
<dbReference type="CTD" id="1033"/>
<comment type="subcellular location">
    <subcellularLocation>
        <location evidence="1">Cytoplasm</location>
        <location evidence="1">Perinuclear region</location>
    </subcellularLocation>
</comment>
<evidence type="ECO:0000256" key="8">
    <source>
        <dbReference type="ARBA" id="ARBA00023306"/>
    </source>
</evidence>
<dbReference type="PANTHER" id="PTHR23339">
    <property type="entry name" value="TYROSINE SPECIFIC PROTEIN PHOSPHATASE AND DUAL SPECIFICITY PROTEIN PHOSPHATASE"/>
    <property type="match status" value="1"/>
</dbReference>
<keyword evidence="8" id="KW-0131">Cell cycle</keyword>
<dbReference type="EC" id="3.1.3.16" evidence="4"/>
<evidence type="ECO:0000256" key="10">
    <source>
        <dbReference type="ARBA" id="ARBA00067397"/>
    </source>
</evidence>
<evidence type="ECO:0000256" key="11">
    <source>
        <dbReference type="ARBA" id="ARBA00080894"/>
    </source>
</evidence>
<comment type="subunit">
    <text evidence="9">Interacts with cyclin-dependent kinases such as CDK1, CDK2 and CDK3. Does not interact with CDK4. Interacts (via C-terminus) with phosphorylated CDK2 (via C-terminal helix). Interacts with MS4A3 (via C-terminus); the interaction enhances CDKN3 enzymatic activity.</text>
</comment>
<dbReference type="FunFam" id="3.90.190.10:FF:000046">
    <property type="entry name" value="Cyclin-dependent kinase inhibitor 3"/>
    <property type="match status" value="1"/>
</dbReference>